<organism evidence="1 2">
    <name type="scientific">Caballeronia arationis</name>
    <dbReference type="NCBI Taxonomy" id="1777142"/>
    <lineage>
        <taxon>Bacteria</taxon>
        <taxon>Pseudomonadati</taxon>
        <taxon>Pseudomonadota</taxon>
        <taxon>Betaproteobacteria</taxon>
        <taxon>Burkholderiales</taxon>
        <taxon>Burkholderiaceae</taxon>
        <taxon>Caballeronia</taxon>
    </lineage>
</organism>
<dbReference type="Proteomes" id="UP000219522">
    <property type="component" value="Unassembled WGS sequence"/>
</dbReference>
<protein>
    <submittedName>
        <fullName evidence="1">Uncharacterized protein</fullName>
    </submittedName>
</protein>
<comment type="caution">
    <text evidence="1">The sequence shown here is derived from an EMBL/GenBank/DDBJ whole genome shotgun (WGS) entry which is preliminary data.</text>
</comment>
<proteinExistence type="predicted"/>
<accession>A0A7Z7I7E8</accession>
<sequence>MSVKKLLGFSLLLRHVGNDFGERQPIIARD</sequence>
<name>A0A7Z7I7E8_9BURK</name>
<evidence type="ECO:0000313" key="2">
    <source>
        <dbReference type="Proteomes" id="UP000219522"/>
    </source>
</evidence>
<gene>
    <name evidence="1" type="ORF">SAMN05446927_3911</name>
</gene>
<dbReference type="EMBL" id="OCSU01000002">
    <property type="protein sequence ID" value="SOE80669.1"/>
    <property type="molecule type" value="Genomic_DNA"/>
</dbReference>
<evidence type="ECO:0000313" key="1">
    <source>
        <dbReference type="EMBL" id="SOE80669.1"/>
    </source>
</evidence>
<reference evidence="1 2" key="1">
    <citation type="submission" date="2017-09" db="EMBL/GenBank/DDBJ databases">
        <authorList>
            <person name="Varghese N."/>
            <person name="Submissions S."/>
        </authorList>
    </citation>
    <scope>NUCLEOTIDE SEQUENCE [LARGE SCALE GENOMIC DNA]</scope>
    <source>
        <strain evidence="1 2">OK806</strain>
    </source>
</reference>
<dbReference type="AlphaFoldDB" id="A0A7Z7I7E8"/>
<keyword evidence="2" id="KW-1185">Reference proteome</keyword>